<keyword evidence="2" id="KW-1185">Reference proteome</keyword>
<dbReference type="Proteomes" id="UP000740883">
    <property type="component" value="Unassembled WGS sequence"/>
</dbReference>
<protein>
    <submittedName>
        <fullName evidence="1">Protein ZBED8</fullName>
    </submittedName>
</protein>
<dbReference type="EMBL" id="SBJO01000138">
    <property type="protein sequence ID" value="KAF9762740.1"/>
    <property type="molecule type" value="Genomic_DNA"/>
</dbReference>
<dbReference type="OrthoDB" id="2504795at2759"/>
<proteinExistence type="predicted"/>
<evidence type="ECO:0000313" key="2">
    <source>
        <dbReference type="Proteomes" id="UP000740883"/>
    </source>
</evidence>
<sequence>MSVIFVPETLKTDTKGESLFDVLKEFLDKKEIPLNNILTITTSCSPAIIGRHRGLVVYLKNYVPNIIAIHFVIHIQHIVAKNLSVYLHQTLCYVIQAINKIKSSSLSSRLFEQLCVENDEEFNSLLQHTEVRWLSKMLLFETI</sequence>
<name>A0A9P6GXV5_9MICR</name>
<dbReference type="PANTHER" id="PTHR45913">
    <property type="entry name" value="EPM2A-INTERACTING PROTEIN 1"/>
    <property type="match status" value="1"/>
</dbReference>
<dbReference type="PANTHER" id="PTHR45913:SF22">
    <property type="entry name" value="SCAN BOX DOMAIN-CONTAINING PROTEIN"/>
    <property type="match status" value="1"/>
</dbReference>
<comment type="caution">
    <text evidence="1">The sequence shown here is derived from an EMBL/GenBank/DDBJ whole genome shotgun (WGS) entry which is preliminary data.</text>
</comment>
<organism evidence="1 2">
    <name type="scientific">Nosema granulosis</name>
    <dbReference type="NCBI Taxonomy" id="83296"/>
    <lineage>
        <taxon>Eukaryota</taxon>
        <taxon>Fungi</taxon>
        <taxon>Fungi incertae sedis</taxon>
        <taxon>Microsporidia</taxon>
        <taxon>Nosematidae</taxon>
        <taxon>Nosema</taxon>
    </lineage>
</organism>
<reference evidence="1 2" key="1">
    <citation type="journal article" date="2020" name="Genome Biol. Evol.">
        <title>Comparative genomics of strictly vertically transmitted, feminizing microsporidia endosymbionts of amphipod crustaceans.</title>
        <authorList>
            <person name="Cormier A."/>
            <person name="Chebbi M.A."/>
            <person name="Giraud I."/>
            <person name="Wattier R."/>
            <person name="Teixeira M."/>
            <person name="Gilbert C."/>
            <person name="Rigaud T."/>
            <person name="Cordaux R."/>
        </authorList>
    </citation>
    <scope>NUCLEOTIDE SEQUENCE [LARGE SCALE GENOMIC DNA]</scope>
    <source>
        <strain evidence="1 2">Ou3-Ou53</strain>
    </source>
</reference>
<accession>A0A9P6GXV5</accession>
<dbReference type="AlphaFoldDB" id="A0A9P6GXV5"/>
<gene>
    <name evidence="1" type="primary">ZBED8</name>
    <name evidence="1" type="ORF">NGRA_1787</name>
</gene>
<evidence type="ECO:0000313" key="1">
    <source>
        <dbReference type="EMBL" id="KAF9762740.1"/>
    </source>
</evidence>